<feature type="domain" description="Helicase ATP-binding" evidence="1">
    <location>
        <begin position="13"/>
        <end position="179"/>
    </location>
</feature>
<dbReference type="EMBL" id="CP011544">
    <property type="protein sequence ID" value="AKK07450.1"/>
    <property type="molecule type" value="Genomic_DNA"/>
</dbReference>
<protein>
    <submittedName>
        <fullName evidence="3">SNF2 family N-terminal domain</fullName>
    </submittedName>
</protein>
<dbReference type="RefSeq" id="WP_047261481.1">
    <property type="nucleotide sequence ID" value="NZ_CP011542.1"/>
</dbReference>
<dbReference type="GO" id="GO:0005524">
    <property type="term" value="F:ATP binding"/>
    <property type="evidence" value="ECO:0007669"/>
    <property type="project" value="InterPro"/>
</dbReference>
<dbReference type="Proteomes" id="UP000035199">
    <property type="component" value="Plasmid phiCmus45274"/>
</dbReference>
<name>A0A0G3H3X5_9CORY</name>
<proteinExistence type="predicted"/>
<dbReference type="Pfam" id="PF00176">
    <property type="entry name" value="SNF2-rel_dom"/>
    <property type="match status" value="1"/>
</dbReference>
<dbReference type="AlphaFoldDB" id="A0A0G3H3X5"/>
<dbReference type="SMART" id="SM00487">
    <property type="entry name" value="DEXDc"/>
    <property type="match status" value="1"/>
</dbReference>
<evidence type="ECO:0000313" key="2">
    <source>
        <dbReference type="EMBL" id="AKK05224.1"/>
    </source>
</evidence>
<dbReference type="Gene3D" id="3.40.50.10810">
    <property type="entry name" value="Tandem AAA-ATPase domain"/>
    <property type="match status" value="1"/>
</dbReference>
<reference evidence="4" key="2">
    <citation type="submission" date="2015-05" db="EMBL/GenBank/DDBJ databases">
        <title>Complete genome sequence of Corynebacterium mustelae DSM 45274, isolated from various tissues of a male ferret with lethal sepsis.</title>
        <authorList>
            <person name="Ruckert C."/>
            <person name="Albersmeier A."/>
            <person name="Winkler A."/>
            <person name="Tauch A."/>
        </authorList>
    </citation>
    <scope>NUCLEOTIDE SEQUENCE [LARGE SCALE GENOMIC DNA]</scope>
    <source>
        <strain evidence="4">DSM 45274</strain>
        <plasmid evidence="4">Plasmid phiCmus45274</plasmid>
    </source>
</reference>
<dbReference type="InterPro" id="IPR014001">
    <property type="entry name" value="Helicase_ATP-bd"/>
</dbReference>
<reference evidence="3 4" key="1">
    <citation type="journal article" date="2015" name="Genome Announc.">
        <title>Complete Genome Sequence of the Type Strain Corynebacterium mustelae DSM 45274, Isolated from Various Tissues of a Male Ferret with Lethal Sepsis.</title>
        <authorList>
            <person name="Ruckert C."/>
            <person name="Eimer J."/>
            <person name="Winkler A."/>
            <person name="Tauch A."/>
        </authorList>
    </citation>
    <scope>NUCLEOTIDE SEQUENCE [LARGE SCALE GENOMIC DNA]</scope>
    <source>
        <strain evidence="3 4">DSM 45274</strain>
        <plasmid evidence="3">phiCmus45274</plasmid>
        <plasmid evidence="4">Plasmid phiCmus45274</plasmid>
    </source>
</reference>
<dbReference type="Gene3D" id="3.40.50.300">
    <property type="entry name" value="P-loop containing nucleotide triphosphate hydrolases"/>
    <property type="match status" value="1"/>
</dbReference>
<evidence type="ECO:0000259" key="1">
    <source>
        <dbReference type="PROSITE" id="PS51192"/>
    </source>
</evidence>
<organism evidence="3 4">
    <name type="scientific">Corynebacterium mustelae</name>
    <dbReference type="NCBI Taxonomy" id="571915"/>
    <lineage>
        <taxon>Bacteria</taxon>
        <taxon>Bacillati</taxon>
        <taxon>Actinomycetota</taxon>
        <taxon>Actinomycetes</taxon>
        <taxon>Mycobacteriales</taxon>
        <taxon>Corynebacteriaceae</taxon>
        <taxon>Corynebacterium</taxon>
    </lineage>
</organism>
<dbReference type="InterPro" id="IPR027417">
    <property type="entry name" value="P-loop_NTPase"/>
</dbReference>
<dbReference type="Proteomes" id="UP000035199">
    <property type="component" value="Chromosome"/>
</dbReference>
<evidence type="ECO:0000313" key="4">
    <source>
        <dbReference type="Proteomes" id="UP000035199"/>
    </source>
</evidence>
<dbReference type="PATRIC" id="fig|571915.4.peg.3392"/>
<dbReference type="SUPFAM" id="SSF52540">
    <property type="entry name" value="P-loop containing nucleoside triphosphate hydrolases"/>
    <property type="match status" value="2"/>
</dbReference>
<dbReference type="STRING" id="571915.CMUST_04410"/>
<dbReference type="PROSITE" id="PS51192">
    <property type="entry name" value="HELICASE_ATP_BIND_1"/>
    <property type="match status" value="1"/>
</dbReference>
<dbReference type="KEGG" id="cmv:CMUST_04410"/>
<dbReference type="PANTHER" id="PTHR10799">
    <property type="entry name" value="SNF2/RAD54 HELICASE FAMILY"/>
    <property type="match status" value="1"/>
</dbReference>
<dbReference type="OrthoDB" id="9760715at2"/>
<dbReference type="KEGG" id="cmv:CMUST_15810"/>
<evidence type="ECO:0000313" key="3">
    <source>
        <dbReference type="EMBL" id="AKK07450.1"/>
    </source>
</evidence>
<dbReference type="InterPro" id="IPR038718">
    <property type="entry name" value="SNF2-like_sf"/>
</dbReference>
<accession>A0A0G3H3X5</accession>
<keyword evidence="4" id="KW-1185">Reference proteome</keyword>
<sequence>MKYKPHNYQQEATTFIEQTPEAAILLGMGLGKTIITLTAINNLIYDHFDTRKALIIAPLRVARDTWPAELKKWDHLGHLRMSSIVGSPQKRLEALATDADIYVINRENIPWLVDHYQHEWPFDMVIIDELSSFKNHQARRSKALQKMRPHIKRIIGLTGTPSPNGLMDLWAQFRLLDGGKRLGRYITHYRNQYFNPDKRNGMQIFSYTLKPGAEQQIYNQIADITLSMKTTDYLQLPQCTHTNHVVHLTPTQTKTYNRFKRDLVLELGDETIDAANAAALSGKLQQLASGAIYTKDGHTEIHDKKLDALEDIIEAANGQTVLCSYWFKHEAERILKRFPQATHLDTAEDFHKWNRGEIPLALIHPASAGHGLNLQTGGHIMVWFTTPWSLELYEQANARLFRQGQTEPVSIIHIQAKGTIDEDVHKALSQKHATQDGLITAVAAQLRKENQ</sequence>
<gene>
    <name evidence="2" type="ORF">CMUST_04410</name>
    <name evidence="3" type="ORF">CMUST_15810</name>
</gene>
<dbReference type="InterPro" id="IPR000330">
    <property type="entry name" value="SNF2_N"/>
</dbReference>
<geneLocation type="plasmid" evidence="3 4">
    <name>phiCmus45274</name>
</geneLocation>
<keyword evidence="3" id="KW-0614">Plasmid</keyword>
<dbReference type="EMBL" id="CP011542">
    <property type="protein sequence ID" value="AKK05224.1"/>
    <property type="molecule type" value="Genomic_DNA"/>
</dbReference>
<dbReference type="CDD" id="cd18013">
    <property type="entry name" value="DEXQc_bact_SNF2"/>
    <property type="match status" value="1"/>
</dbReference>